<dbReference type="GO" id="GO:0016114">
    <property type="term" value="P:terpenoid biosynthetic process"/>
    <property type="evidence" value="ECO:0007669"/>
    <property type="project" value="InterPro"/>
</dbReference>
<dbReference type="EMBL" id="BART01028971">
    <property type="protein sequence ID" value="GAG95544.1"/>
    <property type="molecule type" value="Genomic_DNA"/>
</dbReference>
<dbReference type="InterPro" id="IPR036571">
    <property type="entry name" value="MECDP_synthase_sf"/>
</dbReference>
<dbReference type="AlphaFoldDB" id="X1BI13"/>
<accession>X1BI13</accession>
<dbReference type="InterPro" id="IPR003526">
    <property type="entry name" value="MECDP_synthase"/>
</dbReference>
<gene>
    <name evidence="2" type="ORF">S01H4_50953</name>
</gene>
<proteinExistence type="predicted"/>
<protein>
    <recommendedName>
        <fullName evidence="1">2-C-methyl-D-erythritol 2,4-cyclodiphosphate synthase domain-containing protein</fullName>
    </recommendedName>
</protein>
<comment type="caution">
    <text evidence="2">The sequence shown here is derived from an EMBL/GenBank/DDBJ whole genome shotgun (WGS) entry which is preliminary data.</text>
</comment>
<dbReference type="PANTHER" id="PTHR43181:SF1">
    <property type="entry name" value="2-C-METHYL-D-ERYTHRITOL 2,4-CYCLODIPHOSPHATE SYNTHASE, CHLOROPLASTIC"/>
    <property type="match status" value="1"/>
</dbReference>
<dbReference type="PANTHER" id="PTHR43181">
    <property type="entry name" value="2-C-METHYL-D-ERYTHRITOL 2,4-CYCLODIPHOSPHATE SYNTHASE, CHLOROPLASTIC"/>
    <property type="match status" value="1"/>
</dbReference>
<sequence>ILAEAPRLDPHRSAMQTNIAGVLKLEPGDVNIKATTMEGLGAIGKGEAIAAMCVITLQEKC</sequence>
<evidence type="ECO:0000313" key="2">
    <source>
        <dbReference type="EMBL" id="GAG95544.1"/>
    </source>
</evidence>
<dbReference type="GO" id="GO:0008685">
    <property type="term" value="F:2-C-methyl-D-erythritol 2,4-cyclodiphosphate synthase activity"/>
    <property type="evidence" value="ECO:0007669"/>
    <property type="project" value="InterPro"/>
</dbReference>
<name>X1BI13_9ZZZZ</name>
<evidence type="ECO:0000259" key="1">
    <source>
        <dbReference type="Pfam" id="PF02542"/>
    </source>
</evidence>
<feature type="non-terminal residue" evidence="2">
    <location>
        <position position="1"/>
    </location>
</feature>
<dbReference type="SUPFAM" id="SSF69765">
    <property type="entry name" value="IpsF-like"/>
    <property type="match status" value="1"/>
</dbReference>
<dbReference type="Gene3D" id="3.30.1330.50">
    <property type="entry name" value="2-C-methyl-D-erythritol 2,4-cyclodiphosphate synthase"/>
    <property type="match status" value="1"/>
</dbReference>
<dbReference type="Pfam" id="PF02542">
    <property type="entry name" value="YgbB"/>
    <property type="match status" value="1"/>
</dbReference>
<feature type="domain" description="2-C-methyl-D-erythritol 2,4-cyclodiphosphate synthase" evidence="1">
    <location>
        <begin position="1"/>
        <end position="57"/>
    </location>
</feature>
<reference evidence="2" key="1">
    <citation type="journal article" date="2014" name="Front. Microbiol.">
        <title>High frequency of phylogenetically diverse reductive dehalogenase-homologous genes in deep subseafloor sedimentary metagenomes.</title>
        <authorList>
            <person name="Kawai M."/>
            <person name="Futagami T."/>
            <person name="Toyoda A."/>
            <person name="Takaki Y."/>
            <person name="Nishi S."/>
            <person name="Hori S."/>
            <person name="Arai W."/>
            <person name="Tsubouchi T."/>
            <person name="Morono Y."/>
            <person name="Uchiyama I."/>
            <person name="Ito T."/>
            <person name="Fujiyama A."/>
            <person name="Inagaki F."/>
            <person name="Takami H."/>
        </authorList>
    </citation>
    <scope>NUCLEOTIDE SEQUENCE</scope>
    <source>
        <strain evidence="2">Expedition CK06-06</strain>
    </source>
</reference>
<organism evidence="2">
    <name type="scientific">marine sediment metagenome</name>
    <dbReference type="NCBI Taxonomy" id="412755"/>
    <lineage>
        <taxon>unclassified sequences</taxon>
        <taxon>metagenomes</taxon>
        <taxon>ecological metagenomes</taxon>
    </lineage>
</organism>